<feature type="transmembrane region" description="Helical" evidence="2">
    <location>
        <begin position="12"/>
        <end position="37"/>
    </location>
</feature>
<reference evidence="3" key="1">
    <citation type="journal article" date="2014" name="Int. J. Syst. Evol. Microbiol.">
        <title>Complete genome sequence of Corynebacterium casei LMG S-19264T (=DSM 44701T), isolated from a smear-ripened cheese.</title>
        <authorList>
            <consortium name="US DOE Joint Genome Institute (JGI-PGF)"/>
            <person name="Walter F."/>
            <person name="Albersmeier A."/>
            <person name="Kalinowski J."/>
            <person name="Ruckert C."/>
        </authorList>
    </citation>
    <scope>NUCLEOTIDE SEQUENCE</scope>
    <source>
        <strain evidence="3">CGMCC 1.14988</strain>
    </source>
</reference>
<keyword evidence="4" id="KW-1185">Reference proteome</keyword>
<gene>
    <name evidence="3" type="ORF">GCM10011354_27440</name>
</gene>
<sequence>MQLVRDDGRLRTFALLLSLRSLAGMTAGVLVALGVAWLDRLVGVRIPVAPETAQGVLASFVGGVLTIAVFALWMRTVVVGLASSQVSSRVLAAYLDDRFQRQVLGVMVGMLAYLVATVVVYPDTGEGVPLLLSSLSAAVVVAALIGVLLAMRHAVGSLSVPSVVRTLTDQVLELLADPPWPNEAGTAEVPDPDAPGTTVTSRDLGWVQRIDHRALIDALPAGATLVLHADVGEFVAEGETIGHLDVDVEPPVVDAVLAAFRLERTRSNRRDLAYAVQQLVDVAQHAMAPHSADTSSAHEALVHLRAVLHLLLRRGTASGCLRGEDGRTVVSPTAWAPADHLRSVFDRLNAGASTDPVSRRAVVRTLGLLEATAREVGDQASVDVLVEHQERIPTADAPPTPAPGPDGGAAS</sequence>
<evidence type="ECO:0000313" key="3">
    <source>
        <dbReference type="EMBL" id="GGI08106.1"/>
    </source>
</evidence>
<name>A0A8J3AGT7_9ACTN</name>
<keyword evidence="2" id="KW-1133">Transmembrane helix</keyword>
<keyword evidence="2" id="KW-0812">Transmembrane</keyword>
<comment type="caution">
    <text evidence="3">The sequence shown here is derived from an EMBL/GenBank/DDBJ whole genome shotgun (WGS) entry which is preliminary data.</text>
</comment>
<dbReference type="AlphaFoldDB" id="A0A8J3AGT7"/>
<evidence type="ECO:0008006" key="5">
    <source>
        <dbReference type="Google" id="ProtNLM"/>
    </source>
</evidence>
<feature type="region of interest" description="Disordered" evidence="1">
    <location>
        <begin position="390"/>
        <end position="411"/>
    </location>
</feature>
<feature type="transmembrane region" description="Helical" evidence="2">
    <location>
        <begin position="103"/>
        <end position="122"/>
    </location>
</feature>
<reference evidence="3" key="2">
    <citation type="submission" date="2020-09" db="EMBL/GenBank/DDBJ databases">
        <authorList>
            <person name="Sun Q."/>
            <person name="Zhou Y."/>
        </authorList>
    </citation>
    <scope>NUCLEOTIDE SEQUENCE</scope>
    <source>
        <strain evidence="3">CGMCC 1.14988</strain>
    </source>
</reference>
<dbReference type="EMBL" id="BMHA01000010">
    <property type="protein sequence ID" value="GGI08106.1"/>
    <property type="molecule type" value="Genomic_DNA"/>
</dbReference>
<evidence type="ECO:0000256" key="1">
    <source>
        <dbReference type="SAM" id="MobiDB-lite"/>
    </source>
</evidence>
<evidence type="ECO:0000256" key="2">
    <source>
        <dbReference type="SAM" id="Phobius"/>
    </source>
</evidence>
<protein>
    <recommendedName>
        <fullName evidence="5">DUF2254 domain-containing protein</fullName>
    </recommendedName>
</protein>
<dbReference type="InterPro" id="IPR018723">
    <property type="entry name" value="DUF2254_membrane"/>
</dbReference>
<proteinExistence type="predicted"/>
<dbReference type="RefSeq" id="WP_130649013.1">
    <property type="nucleotide sequence ID" value="NZ_BMHA01000010.1"/>
</dbReference>
<keyword evidence="2" id="KW-0472">Membrane</keyword>
<feature type="transmembrane region" description="Helical" evidence="2">
    <location>
        <begin position="128"/>
        <end position="150"/>
    </location>
</feature>
<organism evidence="3 4">
    <name type="scientific">Egicoccus halophilus</name>
    <dbReference type="NCBI Taxonomy" id="1670830"/>
    <lineage>
        <taxon>Bacteria</taxon>
        <taxon>Bacillati</taxon>
        <taxon>Actinomycetota</taxon>
        <taxon>Nitriliruptoria</taxon>
        <taxon>Egicoccales</taxon>
        <taxon>Egicoccaceae</taxon>
        <taxon>Egicoccus</taxon>
    </lineage>
</organism>
<feature type="transmembrane region" description="Helical" evidence="2">
    <location>
        <begin position="57"/>
        <end position="82"/>
    </location>
</feature>
<dbReference type="Pfam" id="PF10011">
    <property type="entry name" value="DUF2254"/>
    <property type="match status" value="1"/>
</dbReference>
<evidence type="ECO:0000313" key="4">
    <source>
        <dbReference type="Proteomes" id="UP000650511"/>
    </source>
</evidence>
<accession>A0A8J3AGT7</accession>
<dbReference type="OrthoDB" id="2955631at2"/>
<dbReference type="Proteomes" id="UP000650511">
    <property type="component" value="Unassembled WGS sequence"/>
</dbReference>